<proteinExistence type="predicted"/>
<sequence>MLYFLQQGTVVLALNTPGRITAMCAGQFLQPDHIENNQAVGPSSSSIHCTQVALGCDTGAIYIMSGYEVYQDEFANIQNPITCMHTLRTTDTQGLDSILCAGWFNGVAVVKQGQEVGRYKTPAWVNAMVTTSDLVNGSDREIVIGCKDRSVHGLQVTMS</sequence>
<comment type="caution">
    <text evidence="1">The sequence shown here is derived from an EMBL/GenBank/DDBJ whole genome shotgun (WGS) entry which is preliminary data.</text>
</comment>
<protein>
    <submittedName>
        <fullName evidence="1">Uncharacterized protein</fullName>
    </submittedName>
</protein>
<dbReference type="Proteomes" id="UP001209878">
    <property type="component" value="Unassembled WGS sequence"/>
</dbReference>
<evidence type="ECO:0000313" key="2">
    <source>
        <dbReference type="Proteomes" id="UP001209878"/>
    </source>
</evidence>
<dbReference type="EMBL" id="JAODUO010001301">
    <property type="protein sequence ID" value="KAK2166828.1"/>
    <property type="molecule type" value="Genomic_DNA"/>
</dbReference>
<organism evidence="1 2">
    <name type="scientific">Ridgeia piscesae</name>
    <name type="common">Tubeworm</name>
    <dbReference type="NCBI Taxonomy" id="27915"/>
    <lineage>
        <taxon>Eukaryota</taxon>
        <taxon>Metazoa</taxon>
        <taxon>Spiralia</taxon>
        <taxon>Lophotrochozoa</taxon>
        <taxon>Annelida</taxon>
        <taxon>Polychaeta</taxon>
        <taxon>Sedentaria</taxon>
        <taxon>Canalipalpata</taxon>
        <taxon>Sabellida</taxon>
        <taxon>Siboglinidae</taxon>
        <taxon>Ridgeia</taxon>
    </lineage>
</organism>
<keyword evidence="2" id="KW-1185">Reference proteome</keyword>
<accession>A0AAD9KAE3</accession>
<dbReference type="AlphaFoldDB" id="A0AAD9KAE3"/>
<name>A0AAD9KAE3_RIDPI</name>
<reference evidence="1" key="1">
    <citation type="journal article" date="2023" name="Mol. Biol. Evol.">
        <title>Third-Generation Sequencing Reveals the Adaptive Role of the Epigenome in Three Deep-Sea Polychaetes.</title>
        <authorList>
            <person name="Perez M."/>
            <person name="Aroh O."/>
            <person name="Sun Y."/>
            <person name="Lan Y."/>
            <person name="Juniper S.K."/>
            <person name="Young C.R."/>
            <person name="Angers B."/>
            <person name="Qian P.Y."/>
        </authorList>
    </citation>
    <scope>NUCLEOTIDE SEQUENCE</scope>
    <source>
        <strain evidence="1">R07B-5</strain>
    </source>
</reference>
<gene>
    <name evidence="1" type="ORF">NP493_1301g00041</name>
</gene>
<evidence type="ECO:0000313" key="1">
    <source>
        <dbReference type="EMBL" id="KAK2166828.1"/>
    </source>
</evidence>